<keyword evidence="1" id="KW-0472">Membrane</keyword>
<sequence>MGVTFFPISFWGFSFLHRLWPCSCGSIAFFLYPVVPVEASTPREREYTHRDIYIPVYRASLRTSKTLHGSQQVIHVRRGGIMTMRCLWLFYYAMTLYVQLGLDTCLFGEHAMLSPCAT</sequence>
<evidence type="ECO:0000313" key="2">
    <source>
        <dbReference type="EMBL" id="KAH7040116.1"/>
    </source>
</evidence>
<gene>
    <name evidence="2" type="ORF">B0I36DRAFT_5914</name>
</gene>
<name>A0A9P8YGJ3_9PEZI</name>
<comment type="caution">
    <text evidence="2">The sequence shown here is derived from an EMBL/GenBank/DDBJ whole genome shotgun (WGS) entry which is preliminary data.</text>
</comment>
<organism evidence="2 3">
    <name type="scientific">Microdochium trichocladiopsis</name>
    <dbReference type="NCBI Taxonomy" id="1682393"/>
    <lineage>
        <taxon>Eukaryota</taxon>
        <taxon>Fungi</taxon>
        <taxon>Dikarya</taxon>
        <taxon>Ascomycota</taxon>
        <taxon>Pezizomycotina</taxon>
        <taxon>Sordariomycetes</taxon>
        <taxon>Xylariomycetidae</taxon>
        <taxon>Xylariales</taxon>
        <taxon>Microdochiaceae</taxon>
        <taxon>Microdochium</taxon>
    </lineage>
</organism>
<dbReference type="Proteomes" id="UP000756346">
    <property type="component" value="Unassembled WGS sequence"/>
</dbReference>
<keyword evidence="3" id="KW-1185">Reference proteome</keyword>
<keyword evidence="1" id="KW-0812">Transmembrane</keyword>
<dbReference type="GeneID" id="70192610"/>
<dbReference type="AlphaFoldDB" id="A0A9P8YGJ3"/>
<feature type="transmembrane region" description="Helical" evidence="1">
    <location>
        <begin position="86"/>
        <end position="102"/>
    </location>
</feature>
<proteinExistence type="predicted"/>
<accession>A0A9P8YGJ3</accession>
<protein>
    <submittedName>
        <fullName evidence="2">Uncharacterized protein</fullName>
    </submittedName>
</protein>
<dbReference type="EMBL" id="JAGTJQ010000001">
    <property type="protein sequence ID" value="KAH7040116.1"/>
    <property type="molecule type" value="Genomic_DNA"/>
</dbReference>
<evidence type="ECO:0000256" key="1">
    <source>
        <dbReference type="SAM" id="Phobius"/>
    </source>
</evidence>
<reference evidence="2" key="1">
    <citation type="journal article" date="2021" name="Nat. Commun.">
        <title>Genetic determinants of endophytism in the Arabidopsis root mycobiome.</title>
        <authorList>
            <person name="Mesny F."/>
            <person name="Miyauchi S."/>
            <person name="Thiergart T."/>
            <person name="Pickel B."/>
            <person name="Atanasova L."/>
            <person name="Karlsson M."/>
            <person name="Huettel B."/>
            <person name="Barry K.W."/>
            <person name="Haridas S."/>
            <person name="Chen C."/>
            <person name="Bauer D."/>
            <person name="Andreopoulos W."/>
            <person name="Pangilinan J."/>
            <person name="LaButti K."/>
            <person name="Riley R."/>
            <person name="Lipzen A."/>
            <person name="Clum A."/>
            <person name="Drula E."/>
            <person name="Henrissat B."/>
            <person name="Kohler A."/>
            <person name="Grigoriev I.V."/>
            <person name="Martin F.M."/>
            <person name="Hacquard S."/>
        </authorList>
    </citation>
    <scope>NUCLEOTIDE SEQUENCE</scope>
    <source>
        <strain evidence="2">MPI-CAGE-CH-0230</strain>
    </source>
</reference>
<dbReference type="RefSeq" id="XP_046018171.1">
    <property type="nucleotide sequence ID" value="XM_046163064.1"/>
</dbReference>
<keyword evidence="1" id="KW-1133">Transmembrane helix</keyword>
<feature type="transmembrane region" description="Helical" evidence="1">
    <location>
        <begin position="15"/>
        <end position="35"/>
    </location>
</feature>
<evidence type="ECO:0000313" key="3">
    <source>
        <dbReference type="Proteomes" id="UP000756346"/>
    </source>
</evidence>